<dbReference type="AlphaFoldDB" id="A0A5B0M9H5"/>
<dbReference type="EMBL" id="VDEP01000478">
    <property type="protein sequence ID" value="KAA1072558.1"/>
    <property type="molecule type" value="Genomic_DNA"/>
</dbReference>
<accession>A0A5B0M9H5</accession>
<evidence type="ECO:0000313" key="2">
    <source>
        <dbReference type="EMBL" id="KAA1072558.1"/>
    </source>
</evidence>
<protein>
    <recommendedName>
        <fullName evidence="1">SANT domain-containing protein</fullName>
    </recommendedName>
</protein>
<dbReference type="InterPro" id="IPR017884">
    <property type="entry name" value="SANT_dom"/>
</dbReference>
<dbReference type="Proteomes" id="UP000325313">
    <property type="component" value="Unassembled WGS sequence"/>
</dbReference>
<evidence type="ECO:0000313" key="3">
    <source>
        <dbReference type="Proteomes" id="UP000325313"/>
    </source>
</evidence>
<feature type="domain" description="SANT" evidence="1">
    <location>
        <begin position="1"/>
        <end position="25"/>
    </location>
</feature>
<sequence>MQHVGGTKTEEECILQFLRMPIKDKFFRKSNTELNTSSVLGLGKIPLSGDKNPVLSVLSFFVGLVEPKMVADMAGKTVDKIKQDLQSKVLAIQEDSTRKLSKL</sequence>
<proteinExistence type="predicted"/>
<evidence type="ECO:0000259" key="1">
    <source>
        <dbReference type="PROSITE" id="PS51293"/>
    </source>
</evidence>
<name>A0A5B0M9H5_PUCGR</name>
<reference evidence="2 3" key="1">
    <citation type="submission" date="2019-05" db="EMBL/GenBank/DDBJ databases">
        <title>Emergence of the Ug99 lineage of the wheat stem rust pathogen through somatic hybridization.</title>
        <authorList>
            <person name="Li F."/>
            <person name="Upadhyaya N.M."/>
            <person name="Sperschneider J."/>
            <person name="Matny O."/>
            <person name="Nguyen-Phuc H."/>
            <person name="Mago R."/>
            <person name="Raley C."/>
            <person name="Miller M.E."/>
            <person name="Silverstein K.A.T."/>
            <person name="Henningsen E."/>
            <person name="Hirsch C.D."/>
            <person name="Visser B."/>
            <person name="Pretorius Z.A."/>
            <person name="Steffenson B.J."/>
            <person name="Schwessinger B."/>
            <person name="Dodds P.N."/>
            <person name="Figueroa M."/>
        </authorList>
    </citation>
    <scope>NUCLEOTIDE SEQUENCE [LARGE SCALE GENOMIC DNA]</scope>
    <source>
        <strain evidence="2 3">Ug99</strain>
    </source>
</reference>
<dbReference type="PROSITE" id="PS51293">
    <property type="entry name" value="SANT"/>
    <property type="match status" value="1"/>
</dbReference>
<organism evidence="2 3">
    <name type="scientific">Puccinia graminis f. sp. tritici</name>
    <dbReference type="NCBI Taxonomy" id="56615"/>
    <lineage>
        <taxon>Eukaryota</taxon>
        <taxon>Fungi</taxon>
        <taxon>Dikarya</taxon>
        <taxon>Basidiomycota</taxon>
        <taxon>Pucciniomycotina</taxon>
        <taxon>Pucciniomycetes</taxon>
        <taxon>Pucciniales</taxon>
        <taxon>Pucciniaceae</taxon>
        <taxon>Puccinia</taxon>
    </lineage>
</organism>
<gene>
    <name evidence="2" type="ORF">PGTUg99_017661</name>
</gene>
<comment type="caution">
    <text evidence="2">The sequence shown here is derived from an EMBL/GenBank/DDBJ whole genome shotgun (WGS) entry which is preliminary data.</text>
</comment>